<dbReference type="InterPro" id="IPR003018">
    <property type="entry name" value="GAF"/>
</dbReference>
<dbReference type="InterPro" id="IPR036097">
    <property type="entry name" value="HisK_dim/P_sf"/>
</dbReference>
<keyword evidence="13" id="KW-0472">Membrane</keyword>
<evidence type="ECO:0000256" key="7">
    <source>
        <dbReference type="ARBA" id="ARBA00022692"/>
    </source>
</evidence>
<evidence type="ECO:0000256" key="5">
    <source>
        <dbReference type="ARBA" id="ARBA00022553"/>
    </source>
</evidence>
<evidence type="ECO:0000256" key="17">
    <source>
        <dbReference type="PROSITE-ProRule" id="PRU00169"/>
    </source>
</evidence>
<evidence type="ECO:0000256" key="11">
    <source>
        <dbReference type="ARBA" id="ARBA00022989"/>
    </source>
</evidence>
<keyword evidence="12" id="KW-0902">Two-component regulatory system</keyword>
<dbReference type="NCBIfam" id="TIGR00229">
    <property type="entry name" value="sensory_box"/>
    <property type="match status" value="1"/>
</dbReference>
<feature type="compositionally biased region" description="Low complexity" evidence="18">
    <location>
        <begin position="838"/>
        <end position="860"/>
    </location>
</feature>
<dbReference type="Gene3D" id="1.20.120.160">
    <property type="entry name" value="HPT domain"/>
    <property type="match status" value="1"/>
</dbReference>
<accession>A0A538SHB4</accession>
<evidence type="ECO:0000256" key="16">
    <source>
        <dbReference type="PROSITE-ProRule" id="PRU00110"/>
    </source>
</evidence>
<comment type="caution">
    <text evidence="23">The sequence shown here is derived from an EMBL/GenBank/DDBJ whole genome shotgun (WGS) entry which is preliminary data.</text>
</comment>
<dbReference type="Gene3D" id="3.30.565.10">
    <property type="entry name" value="Histidine kinase-like ATPase, C-terminal domain"/>
    <property type="match status" value="1"/>
</dbReference>
<gene>
    <name evidence="23" type="ORF">E6K73_07240</name>
</gene>
<feature type="modified residue" description="4-aspartylphosphate" evidence="17">
    <location>
        <position position="615"/>
    </location>
</feature>
<dbReference type="SUPFAM" id="SSF52172">
    <property type="entry name" value="CheY-like"/>
    <property type="match status" value="2"/>
</dbReference>
<evidence type="ECO:0000256" key="13">
    <source>
        <dbReference type="ARBA" id="ARBA00023136"/>
    </source>
</evidence>
<evidence type="ECO:0000256" key="1">
    <source>
        <dbReference type="ARBA" id="ARBA00000085"/>
    </source>
</evidence>
<keyword evidence="5 17" id="KW-0597">Phosphoprotein</keyword>
<evidence type="ECO:0000256" key="3">
    <source>
        <dbReference type="ARBA" id="ARBA00012438"/>
    </source>
</evidence>
<dbReference type="SUPFAM" id="SSF47384">
    <property type="entry name" value="Homodimeric domain of signal transducing histidine kinase"/>
    <property type="match status" value="1"/>
</dbReference>
<dbReference type="FunFam" id="1.10.287.130:FF:000002">
    <property type="entry name" value="Two-component osmosensing histidine kinase"/>
    <property type="match status" value="1"/>
</dbReference>
<dbReference type="Proteomes" id="UP000320184">
    <property type="component" value="Unassembled WGS sequence"/>
</dbReference>
<dbReference type="PRINTS" id="PR00344">
    <property type="entry name" value="BCTRLSENSOR"/>
</dbReference>
<dbReference type="SMART" id="SM00448">
    <property type="entry name" value="REC"/>
    <property type="match status" value="2"/>
</dbReference>
<dbReference type="Pfam" id="PF00512">
    <property type="entry name" value="HisKA"/>
    <property type="match status" value="1"/>
</dbReference>
<evidence type="ECO:0000259" key="19">
    <source>
        <dbReference type="PROSITE" id="PS50109"/>
    </source>
</evidence>
<dbReference type="InterPro" id="IPR035965">
    <property type="entry name" value="PAS-like_dom_sf"/>
</dbReference>
<keyword evidence="10" id="KW-0067">ATP-binding</keyword>
<feature type="domain" description="Response regulatory" evidence="20">
    <location>
        <begin position="566"/>
        <end position="681"/>
    </location>
</feature>
<dbReference type="Gene3D" id="1.10.287.130">
    <property type="match status" value="1"/>
</dbReference>
<feature type="domain" description="Response regulatory" evidence="20">
    <location>
        <begin position="704"/>
        <end position="822"/>
    </location>
</feature>
<comment type="catalytic activity">
    <reaction evidence="1">
        <text>ATP + protein L-histidine = ADP + protein N-phospho-L-histidine.</text>
        <dbReference type="EC" id="2.7.13.3"/>
    </reaction>
</comment>
<evidence type="ECO:0000256" key="2">
    <source>
        <dbReference type="ARBA" id="ARBA00004651"/>
    </source>
</evidence>
<dbReference type="AlphaFoldDB" id="A0A538SHB4"/>
<evidence type="ECO:0000256" key="12">
    <source>
        <dbReference type="ARBA" id="ARBA00023012"/>
    </source>
</evidence>
<reference evidence="23 24" key="1">
    <citation type="journal article" date="2019" name="Nat. Microbiol.">
        <title>Mediterranean grassland soil C-N compound turnover is dependent on rainfall and depth, and is mediated by genomically divergent microorganisms.</title>
        <authorList>
            <person name="Diamond S."/>
            <person name="Andeer P.F."/>
            <person name="Li Z."/>
            <person name="Crits-Christoph A."/>
            <person name="Burstein D."/>
            <person name="Anantharaman K."/>
            <person name="Lane K.R."/>
            <person name="Thomas B.C."/>
            <person name="Pan C."/>
            <person name="Northen T.R."/>
            <person name="Banfield J.F."/>
        </authorList>
    </citation>
    <scope>NUCLEOTIDE SEQUENCE [LARGE SCALE GENOMIC DNA]</scope>
    <source>
        <strain evidence="23">WS_3</strain>
    </source>
</reference>
<dbReference type="PROSITE" id="PS50112">
    <property type="entry name" value="PAS"/>
    <property type="match status" value="1"/>
</dbReference>
<dbReference type="Pfam" id="PF00072">
    <property type="entry name" value="Response_reg"/>
    <property type="match status" value="2"/>
</dbReference>
<dbReference type="PANTHER" id="PTHR45339">
    <property type="entry name" value="HYBRID SIGNAL TRANSDUCTION HISTIDINE KINASE J"/>
    <property type="match status" value="1"/>
</dbReference>
<feature type="modified residue" description="4-aspartylphosphate" evidence="17">
    <location>
        <position position="753"/>
    </location>
</feature>
<dbReference type="InterPro" id="IPR029016">
    <property type="entry name" value="GAF-like_dom_sf"/>
</dbReference>
<dbReference type="Gene3D" id="3.30.450.40">
    <property type="match status" value="1"/>
</dbReference>
<evidence type="ECO:0000256" key="10">
    <source>
        <dbReference type="ARBA" id="ARBA00022840"/>
    </source>
</evidence>
<dbReference type="InterPro" id="IPR001610">
    <property type="entry name" value="PAC"/>
</dbReference>
<evidence type="ECO:0000313" key="23">
    <source>
        <dbReference type="EMBL" id="TMQ50761.1"/>
    </source>
</evidence>
<dbReference type="InterPro" id="IPR036641">
    <property type="entry name" value="HPT_dom_sf"/>
</dbReference>
<name>A0A538SHB4_UNCEI</name>
<dbReference type="InterPro" id="IPR003594">
    <property type="entry name" value="HATPase_dom"/>
</dbReference>
<feature type="region of interest" description="Disordered" evidence="18">
    <location>
        <begin position="825"/>
        <end position="860"/>
    </location>
</feature>
<dbReference type="InterPro" id="IPR000014">
    <property type="entry name" value="PAS"/>
</dbReference>
<dbReference type="Pfam" id="PF13185">
    <property type="entry name" value="GAF_2"/>
    <property type="match status" value="1"/>
</dbReference>
<comment type="subcellular location">
    <subcellularLocation>
        <location evidence="2">Cell membrane</location>
        <topology evidence="2">Multi-pass membrane protein</topology>
    </subcellularLocation>
</comment>
<sequence>MDPRSAAANESAVVLRDRSQARLGAQHSILRVLTESATLAEATPRLLRTVCESVGWEFGAVWRVGRRADLLICVETWERVPGSTREFEKLTRGSTFERGVGLPGRVWATGKPAWVQDVLEDANFPRAPMAAHEGLHGAFALPMRLGDEFLGVVEFFSREIEEPDAELVQAMESIGAEVARFILRKRKEEELEQLFGLSRDMLCIAGFDGYFKRLNPAWESTLGFARQELLSRPYLDFVHPDDKEKTIAEARGLAGGTRTIEFENRYRCKGGSYKWLQWNATPSASHRVVFAVARDITERIKVAAELHKAKEAAEASSRAKSEFLAHMSHEIRTPMNGVLGMTELALDTALTPEQREYLMAVKDSAESLLGLINDVLDFSKIEAGKLALDRMEFDLRDALADTVRALSLRARQKGLELVCRVRPEVPQLLVGDPARLRQVIYNLVGNGIKFTSSGEVLVLVDQEADEGGDVRLRFAVSDTGIGIPPEKQHVIFEAFEQADSSTTRLYGGTGLGLTISAQLVEMMQGGFWVESEPGRGSTFYFTARFGKAGAGVPARRRRHPGLRGLPILVVAANTTHRDALVEMLAGWGLRPAAAESPSAALECLARRAYPLILVDADLPGTDGYSFRDQVRKDRKSARTGIIVLTHSMGESGGRRNDDKRGATITKPVKPSELLDALMTILGRPGSLAVPPPGASARRRSRSLAVLVAEDNAVSQRLTTRLLERLGHRVEVVGNGRAAIEAVEKRPFDIVLMDVRMPEVDGLQATAAIRARERMSGSRLPIVALTADAMKGDRERCLEAGMDAFVSKPVRGDELMRVVESLGGAGHRPAAEARREGRAGTAARPADRAGAAGPPGASAAAGAAVDPQSLLARVAGDRALLHEVVEVFLGDLPEMSARVRAAVKSRDAAALAGAAHALKG</sequence>
<dbReference type="InterPro" id="IPR011006">
    <property type="entry name" value="CheY-like_superfamily"/>
</dbReference>
<keyword evidence="4" id="KW-1003">Cell membrane</keyword>
<comment type="subunit">
    <text evidence="14">At low DSF concentrations, interacts with RpfF.</text>
</comment>
<dbReference type="GO" id="GO:0005524">
    <property type="term" value="F:ATP binding"/>
    <property type="evidence" value="ECO:0007669"/>
    <property type="project" value="UniProtKB-KW"/>
</dbReference>
<feature type="modified residue" description="Phosphohistidine" evidence="16">
    <location>
        <position position="915"/>
    </location>
</feature>
<feature type="domain" description="Histidine kinase" evidence="19">
    <location>
        <begin position="326"/>
        <end position="547"/>
    </location>
</feature>
<dbReference type="Gene3D" id="3.40.50.2300">
    <property type="match status" value="2"/>
</dbReference>
<dbReference type="PROSITE" id="PS50110">
    <property type="entry name" value="RESPONSE_REGULATORY"/>
    <property type="match status" value="2"/>
</dbReference>
<dbReference type="InterPro" id="IPR004358">
    <property type="entry name" value="Sig_transdc_His_kin-like_C"/>
</dbReference>
<dbReference type="EMBL" id="VBOT01000092">
    <property type="protein sequence ID" value="TMQ50761.1"/>
    <property type="molecule type" value="Genomic_DNA"/>
</dbReference>
<evidence type="ECO:0000256" key="6">
    <source>
        <dbReference type="ARBA" id="ARBA00022679"/>
    </source>
</evidence>
<dbReference type="SMART" id="SM00091">
    <property type="entry name" value="PAS"/>
    <property type="match status" value="1"/>
</dbReference>
<dbReference type="CDD" id="cd16922">
    <property type="entry name" value="HATPase_EvgS-ArcB-TorS-like"/>
    <property type="match status" value="1"/>
</dbReference>
<dbReference type="InterPro" id="IPR003661">
    <property type="entry name" value="HisK_dim/P_dom"/>
</dbReference>
<dbReference type="CDD" id="cd00082">
    <property type="entry name" value="HisKA"/>
    <property type="match status" value="1"/>
</dbReference>
<evidence type="ECO:0000256" key="15">
    <source>
        <dbReference type="ARBA" id="ARBA00068150"/>
    </source>
</evidence>
<dbReference type="SUPFAM" id="SSF55781">
    <property type="entry name" value="GAF domain-like"/>
    <property type="match status" value="1"/>
</dbReference>
<evidence type="ECO:0000259" key="21">
    <source>
        <dbReference type="PROSITE" id="PS50112"/>
    </source>
</evidence>
<feature type="non-terminal residue" evidence="23">
    <location>
        <position position="919"/>
    </location>
</feature>
<keyword evidence="8" id="KW-0547">Nucleotide-binding</keyword>
<evidence type="ECO:0000256" key="4">
    <source>
        <dbReference type="ARBA" id="ARBA00022475"/>
    </source>
</evidence>
<evidence type="ECO:0000259" key="20">
    <source>
        <dbReference type="PROSITE" id="PS50110"/>
    </source>
</evidence>
<dbReference type="EC" id="2.7.13.3" evidence="3"/>
<dbReference type="SUPFAM" id="SSF47226">
    <property type="entry name" value="Histidine-containing phosphotransfer domain, HPT domain"/>
    <property type="match status" value="1"/>
</dbReference>
<dbReference type="CDD" id="cd00130">
    <property type="entry name" value="PAS"/>
    <property type="match status" value="1"/>
</dbReference>
<keyword evidence="11" id="KW-1133">Transmembrane helix</keyword>
<keyword evidence="7" id="KW-0812">Transmembrane</keyword>
<dbReference type="SUPFAM" id="SSF55874">
    <property type="entry name" value="ATPase domain of HSP90 chaperone/DNA topoisomerase II/histidine kinase"/>
    <property type="match status" value="1"/>
</dbReference>
<evidence type="ECO:0000256" key="9">
    <source>
        <dbReference type="ARBA" id="ARBA00022777"/>
    </source>
</evidence>
<dbReference type="InterPro" id="IPR001789">
    <property type="entry name" value="Sig_transdc_resp-reg_receiver"/>
</dbReference>
<organism evidence="23 24">
    <name type="scientific">Eiseniibacteriota bacterium</name>
    <dbReference type="NCBI Taxonomy" id="2212470"/>
    <lineage>
        <taxon>Bacteria</taxon>
        <taxon>Candidatus Eiseniibacteriota</taxon>
    </lineage>
</organism>
<dbReference type="PANTHER" id="PTHR45339:SF1">
    <property type="entry name" value="HYBRID SIGNAL TRANSDUCTION HISTIDINE KINASE J"/>
    <property type="match status" value="1"/>
</dbReference>
<dbReference type="SMART" id="SM00387">
    <property type="entry name" value="HATPase_c"/>
    <property type="match status" value="1"/>
</dbReference>
<evidence type="ECO:0000313" key="24">
    <source>
        <dbReference type="Proteomes" id="UP000320184"/>
    </source>
</evidence>
<protein>
    <recommendedName>
        <fullName evidence="15">Sensory/regulatory protein RpfC</fullName>
        <ecNumber evidence="3">2.7.13.3</ecNumber>
    </recommendedName>
</protein>
<dbReference type="GO" id="GO:0000155">
    <property type="term" value="F:phosphorelay sensor kinase activity"/>
    <property type="evidence" value="ECO:0007669"/>
    <property type="project" value="InterPro"/>
</dbReference>
<dbReference type="InterPro" id="IPR036890">
    <property type="entry name" value="HATPase_C_sf"/>
</dbReference>
<keyword evidence="6" id="KW-0808">Transferase</keyword>
<dbReference type="SMART" id="SM00388">
    <property type="entry name" value="HisKA"/>
    <property type="match status" value="1"/>
</dbReference>
<dbReference type="FunFam" id="3.30.565.10:FF:000010">
    <property type="entry name" value="Sensor histidine kinase RcsC"/>
    <property type="match status" value="1"/>
</dbReference>
<feature type="domain" description="PAS" evidence="21">
    <location>
        <begin position="187"/>
        <end position="244"/>
    </location>
</feature>
<evidence type="ECO:0000256" key="14">
    <source>
        <dbReference type="ARBA" id="ARBA00064003"/>
    </source>
</evidence>
<evidence type="ECO:0000259" key="22">
    <source>
        <dbReference type="PROSITE" id="PS50894"/>
    </source>
</evidence>
<dbReference type="Pfam" id="PF08447">
    <property type="entry name" value="PAS_3"/>
    <property type="match status" value="1"/>
</dbReference>
<evidence type="ECO:0000256" key="18">
    <source>
        <dbReference type="SAM" id="MobiDB-lite"/>
    </source>
</evidence>
<dbReference type="InterPro" id="IPR005467">
    <property type="entry name" value="His_kinase_dom"/>
</dbReference>
<dbReference type="InterPro" id="IPR008207">
    <property type="entry name" value="Sig_transdc_His_kin_Hpt_dom"/>
</dbReference>
<dbReference type="PROSITE" id="PS50894">
    <property type="entry name" value="HPT"/>
    <property type="match status" value="1"/>
</dbReference>
<dbReference type="Pfam" id="PF02518">
    <property type="entry name" value="HATPase_c"/>
    <property type="match status" value="1"/>
</dbReference>
<dbReference type="InterPro" id="IPR013655">
    <property type="entry name" value="PAS_fold_3"/>
</dbReference>
<feature type="compositionally biased region" description="Basic and acidic residues" evidence="18">
    <location>
        <begin position="828"/>
        <end position="837"/>
    </location>
</feature>
<proteinExistence type="predicted"/>
<dbReference type="SMART" id="SM00086">
    <property type="entry name" value="PAC"/>
    <property type="match status" value="1"/>
</dbReference>
<dbReference type="Gene3D" id="3.30.450.20">
    <property type="entry name" value="PAS domain"/>
    <property type="match status" value="1"/>
</dbReference>
<keyword evidence="9" id="KW-0418">Kinase</keyword>
<dbReference type="CDD" id="cd17546">
    <property type="entry name" value="REC_hyHK_CKI1_RcsC-like"/>
    <property type="match status" value="1"/>
</dbReference>
<dbReference type="PROSITE" id="PS50109">
    <property type="entry name" value="HIS_KIN"/>
    <property type="match status" value="1"/>
</dbReference>
<dbReference type="SMART" id="SM00065">
    <property type="entry name" value="GAF"/>
    <property type="match status" value="1"/>
</dbReference>
<dbReference type="GO" id="GO:0005886">
    <property type="term" value="C:plasma membrane"/>
    <property type="evidence" value="ECO:0007669"/>
    <property type="project" value="UniProtKB-SubCell"/>
</dbReference>
<feature type="domain" description="HPt" evidence="22">
    <location>
        <begin position="876"/>
        <end position="919"/>
    </location>
</feature>
<evidence type="ECO:0000256" key="8">
    <source>
        <dbReference type="ARBA" id="ARBA00022741"/>
    </source>
</evidence>
<dbReference type="SUPFAM" id="SSF55785">
    <property type="entry name" value="PYP-like sensor domain (PAS domain)"/>
    <property type="match status" value="1"/>
</dbReference>